<evidence type="ECO:0000256" key="3">
    <source>
        <dbReference type="ARBA" id="ARBA00022692"/>
    </source>
</evidence>
<evidence type="ECO:0000256" key="4">
    <source>
        <dbReference type="ARBA" id="ARBA00022824"/>
    </source>
</evidence>
<name>A0ABQ9HUI0_9NEOP</name>
<dbReference type="PANTHER" id="PTHR21624">
    <property type="entry name" value="STEROL DESATURASE-RELATED PROTEIN"/>
    <property type="match status" value="1"/>
</dbReference>
<evidence type="ECO:0000256" key="10">
    <source>
        <dbReference type="ARBA" id="ARBA00038190"/>
    </source>
</evidence>
<gene>
    <name evidence="17" type="ORF">PR048_007496</name>
</gene>
<feature type="transmembrane region" description="Helical" evidence="14">
    <location>
        <begin position="413"/>
        <end position="434"/>
    </location>
</feature>
<keyword evidence="4" id="KW-0256">Endoplasmic reticulum</keyword>
<evidence type="ECO:0000259" key="15">
    <source>
        <dbReference type="Pfam" id="PF04116"/>
    </source>
</evidence>
<evidence type="ECO:0000259" key="16">
    <source>
        <dbReference type="Pfam" id="PF24858"/>
    </source>
</evidence>
<evidence type="ECO:0000313" key="17">
    <source>
        <dbReference type="EMBL" id="KAJ8888011.1"/>
    </source>
</evidence>
<dbReference type="Pfam" id="PF04116">
    <property type="entry name" value="FA_hydroxylase"/>
    <property type="match status" value="1"/>
</dbReference>
<keyword evidence="5 14" id="KW-1133">Transmembrane helix</keyword>
<evidence type="ECO:0000256" key="14">
    <source>
        <dbReference type="SAM" id="Phobius"/>
    </source>
</evidence>
<dbReference type="EMBL" id="JARBHB010000003">
    <property type="protein sequence ID" value="KAJ8888011.1"/>
    <property type="molecule type" value="Genomic_DNA"/>
</dbReference>
<comment type="subcellular location">
    <subcellularLocation>
        <location evidence="2">Endoplasmic reticulum membrane</location>
        <topology evidence="2">Multi-pass membrane protein</topology>
    </subcellularLocation>
</comment>
<proteinExistence type="inferred from homology"/>
<keyword evidence="7" id="KW-0408">Iron</keyword>
<evidence type="ECO:0000256" key="13">
    <source>
        <dbReference type="ARBA" id="ARBA00047556"/>
    </source>
</evidence>
<protein>
    <recommendedName>
        <fullName evidence="12">Alkylglycerol monooxygenase</fullName>
        <ecNumber evidence="11">1.14.16.5</ecNumber>
    </recommendedName>
</protein>
<dbReference type="Pfam" id="PF24858">
    <property type="entry name" value="AGMP_C"/>
    <property type="match status" value="1"/>
</dbReference>
<reference evidence="17 18" key="1">
    <citation type="submission" date="2023-02" db="EMBL/GenBank/DDBJ databases">
        <title>LHISI_Scaffold_Assembly.</title>
        <authorList>
            <person name="Stuart O.P."/>
            <person name="Cleave R."/>
            <person name="Magrath M.J.L."/>
            <person name="Mikheyev A.S."/>
        </authorList>
    </citation>
    <scope>NUCLEOTIDE SEQUENCE [LARGE SCALE GENOMIC DNA]</scope>
    <source>
        <strain evidence="17">Daus_M_001</strain>
        <tissue evidence="17">Leg muscle</tissue>
    </source>
</reference>
<evidence type="ECO:0000256" key="11">
    <source>
        <dbReference type="ARBA" id="ARBA00039026"/>
    </source>
</evidence>
<organism evidence="17 18">
    <name type="scientific">Dryococelus australis</name>
    <dbReference type="NCBI Taxonomy" id="614101"/>
    <lineage>
        <taxon>Eukaryota</taxon>
        <taxon>Metazoa</taxon>
        <taxon>Ecdysozoa</taxon>
        <taxon>Arthropoda</taxon>
        <taxon>Hexapoda</taxon>
        <taxon>Insecta</taxon>
        <taxon>Pterygota</taxon>
        <taxon>Neoptera</taxon>
        <taxon>Polyneoptera</taxon>
        <taxon>Phasmatodea</taxon>
        <taxon>Verophasmatodea</taxon>
        <taxon>Anareolatae</taxon>
        <taxon>Phasmatidae</taxon>
        <taxon>Eurycanthinae</taxon>
        <taxon>Dryococelus</taxon>
    </lineage>
</organism>
<dbReference type="InterPro" id="IPR056853">
    <property type="entry name" value="AGMP_C"/>
</dbReference>
<dbReference type="InterPro" id="IPR006694">
    <property type="entry name" value="Fatty_acid_hydroxylase"/>
</dbReference>
<dbReference type="PANTHER" id="PTHR21624:SF1">
    <property type="entry name" value="ALKYLGLYCEROL MONOOXYGENASE"/>
    <property type="match status" value="1"/>
</dbReference>
<evidence type="ECO:0000256" key="8">
    <source>
        <dbReference type="ARBA" id="ARBA00023098"/>
    </source>
</evidence>
<comment type="catalytic activity">
    <reaction evidence="13">
        <text>1-O-(1,2-saturated-alkyl)-sn-glycerol + (6R)-L-erythro-5,6,7,8-tetrahydrobiopterin + O2 = a 1-(1-hydroxyalkyl)-sn-glycerol + (6R)-L-erythro-6,7-dihydrobiopterin + H2O</text>
        <dbReference type="Rhea" id="RHEA:36255"/>
        <dbReference type="ChEBI" id="CHEBI:15377"/>
        <dbReference type="ChEBI" id="CHEBI:15379"/>
        <dbReference type="ChEBI" id="CHEBI:43120"/>
        <dbReference type="ChEBI" id="CHEBI:59560"/>
        <dbReference type="ChEBI" id="CHEBI:73418"/>
        <dbReference type="ChEBI" id="CHEBI:83957"/>
        <dbReference type="EC" id="1.14.16.5"/>
    </reaction>
</comment>
<evidence type="ECO:0000256" key="7">
    <source>
        <dbReference type="ARBA" id="ARBA00023004"/>
    </source>
</evidence>
<evidence type="ECO:0000256" key="2">
    <source>
        <dbReference type="ARBA" id="ARBA00004477"/>
    </source>
</evidence>
<feature type="domain" description="Alkylglycerol monooxygenase C-terminal" evidence="16">
    <location>
        <begin position="386"/>
        <end position="452"/>
    </location>
</feature>
<evidence type="ECO:0000256" key="12">
    <source>
        <dbReference type="ARBA" id="ARBA00040992"/>
    </source>
</evidence>
<dbReference type="EC" id="1.14.16.5" evidence="11"/>
<keyword evidence="3 14" id="KW-0812">Transmembrane</keyword>
<feature type="transmembrane region" description="Helical" evidence="14">
    <location>
        <begin position="382"/>
        <end position="401"/>
    </location>
</feature>
<evidence type="ECO:0000256" key="6">
    <source>
        <dbReference type="ARBA" id="ARBA00023002"/>
    </source>
</evidence>
<keyword evidence="6" id="KW-0560">Oxidoreductase</keyword>
<evidence type="ECO:0000256" key="1">
    <source>
        <dbReference type="ARBA" id="ARBA00001962"/>
    </source>
</evidence>
<comment type="caution">
    <text evidence="17">The sequence shown here is derived from an EMBL/GenBank/DDBJ whole genome shotgun (WGS) entry which is preliminary data.</text>
</comment>
<keyword evidence="8" id="KW-0443">Lipid metabolism</keyword>
<keyword evidence="18" id="KW-1185">Reference proteome</keyword>
<evidence type="ECO:0000313" key="18">
    <source>
        <dbReference type="Proteomes" id="UP001159363"/>
    </source>
</evidence>
<evidence type="ECO:0000256" key="5">
    <source>
        <dbReference type="ARBA" id="ARBA00022989"/>
    </source>
</evidence>
<evidence type="ECO:0000256" key="9">
    <source>
        <dbReference type="ARBA" id="ARBA00023136"/>
    </source>
</evidence>
<dbReference type="Proteomes" id="UP001159363">
    <property type="component" value="Chromosome 3"/>
</dbReference>
<accession>A0ABQ9HUI0</accession>
<comment type="similarity">
    <text evidence="10">Belongs to the sterol desaturase family. TMEM195 subfamily.</text>
</comment>
<feature type="domain" description="Fatty acid hydroxylase" evidence="15">
    <location>
        <begin position="47"/>
        <end position="178"/>
    </location>
</feature>
<comment type="cofactor">
    <cofactor evidence="1">
        <name>Fe cation</name>
        <dbReference type="ChEBI" id="CHEBI:24875"/>
    </cofactor>
</comment>
<dbReference type="InterPro" id="IPR051689">
    <property type="entry name" value="Sterol_desaturase/TMEM195"/>
</dbReference>
<keyword evidence="9 14" id="KW-0472">Membrane</keyword>
<sequence>MTVLILRTTERIWMRLVFRGAESAAYIYIHKHWRLADMAWDSPYTWYLAAIGVDFCYYWVHRACHEVHILWAQHQVHHSSEEFNLAVGLRQSVLQEWCGFVFYLPLALFVPPAHFLTHQQFNLLFQFWLHTKAIKTMGPLEWLFNTPQHHRVHHGCNLSYLDKNYGGLLIIWDRMFGTFAEEKDDVIYGLVYNQPSFNPLFLQVTAALHLPSRLRFNLFRGRTRVNTSNILERRSTMGLARWQAGPHMVTQEVRLHPCRVVLLLHFSSSEAFSTACDVTKNHQRRPGIFENVRDFFVNGFTAEKLLYAGFIGTYALTGPWGDGVRQVFYNMNVINKWRNMTGWQDKMAAVWKGPSWLPGKPRLGDDEDKLDIRSREKYDVQLPLWCNLYLLLHFVVVVIGFQELALKHMVMNPVVALGFVLYVLVSLTTIGMLFDNHPYACILELARCLAFSCWPQARSGDAADLLQWLFLASASFWLLQSCQLLRIRPSVRHSSALPPIYALNCGSPSVRLYPTTFHHDLVHHDHMPFPVVALHLNHQHSKYKDYTYTLLFFLGSTGLGEGYCLLTYAVVLVDAGNTVRVTKWRLTRPTLKRRFQADDSLLQKCGLDQPCLISV</sequence>